<organism evidence="2 3">
    <name type="scientific">Cladophialophora bantiana (strain ATCC 10958 / CBS 173.52 / CDC B-1940 / NIH 8579)</name>
    <name type="common">Xylohypha bantiana</name>
    <dbReference type="NCBI Taxonomy" id="1442370"/>
    <lineage>
        <taxon>Eukaryota</taxon>
        <taxon>Fungi</taxon>
        <taxon>Dikarya</taxon>
        <taxon>Ascomycota</taxon>
        <taxon>Pezizomycotina</taxon>
        <taxon>Eurotiomycetes</taxon>
        <taxon>Chaetothyriomycetidae</taxon>
        <taxon>Chaetothyriales</taxon>
        <taxon>Herpotrichiellaceae</taxon>
        <taxon>Cladophialophora</taxon>
    </lineage>
</organism>
<feature type="region of interest" description="Disordered" evidence="1">
    <location>
        <begin position="860"/>
        <end position="885"/>
    </location>
</feature>
<dbReference type="VEuPathDB" id="FungiDB:Z519_12251"/>
<feature type="compositionally biased region" description="Low complexity" evidence="1">
    <location>
        <begin position="803"/>
        <end position="820"/>
    </location>
</feature>
<protein>
    <submittedName>
        <fullName evidence="2">Uncharacterized protein</fullName>
    </submittedName>
</protein>
<evidence type="ECO:0000313" key="3">
    <source>
        <dbReference type="Proteomes" id="UP000053789"/>
    </source>
</evidence>
<dbReference type="HOGENOM" id="CLU_017897_0_0_1"/>
<dbReference type="OrthoDB" id="4112397at2759"/>
<feature type="compositionally biased region" description="Basic and acidic residues" evidence="1">
    <location>
        <begin position="860"/>
        <end position="876"/>
    </location>
</feature>
<dbReference type="Proteomes" id="UP000053789">
    <property type="component" value="Unassembled WGS sequence"/>
</dbReference>
<evidence type="ECO:0000256" key="1">
    <source>
        <dbReference type="SAM" id="MobiDB-lite"/>
    </source>
</evidence>
<sequence>MGPIALYGIEKVVRHPVEDCLAVILGISIVGVENDEILILNNPKLLAAPMRSRKNQSPFPKTTRTVRNFLDLVFPVRYLEDLVFLPSETHRPVLQNVVKVFCKDASQDPPLVSDKQAQPCRLWLPRARSFLLSLQCSLADDLDLGLIVLKDVNASIVYLVEGAEMWAQLGYEASLIRSTHTSTTEAERVLDMSFKLCSRRDFDCHSSSSFPIRIPLLELESVHLRLHFTGESLLDEQGQIIAVPEPRNGLGDRSLTSQHVDRNPPRNLVLASLQLQSTPTINFAAKPSPSSEQVPRKANEQRPRLDEDVLFALFDAGVRGSICSKPIRLYAGVKCLTDQNTLRLCDLAPATFTPNYIQMFEEQARFIPTVSRFLETLLGISESSAPPQQLEGSVNSGSGSHDRERETAENLQKDLWFTIMNGVRCHASARSLRPLRRPNDKPPDSLWDLLHHPNMPCHSETEARDGFELGSEPDFDDEAMNQDDCNFCLKFDGHANTSRCYVYTVTAEDTNGDFCGAAKELHDVELKGGGYRLDKTYDCPIEPSRTARLPPNENRKYSDSMSGTSDVSMLLACEGPMNEGRIIRQSRAIGSPAWLTQNVIRMHPLRQQRHENHRVDQENSPWKRDSLYERPDLGWWSDASDASEVPLEDCRDHYTKPQLADFSSYPPSFSEEGWVRDYLDLQRNSDEEGLVGGRTTPMSTSQPEEQSNSSLTEVLGNDHLLWHMWKRRASVAPRGEEDVTDLKTLYATDPDMKLFSSRWDLDPSDISSGSNDDPMLQDLRDSRPSPRDKAHSPMTPNSERRSYFTSTRSSSSSTYVGRSSADPKRRSSLIKRFTWGGRHNASEAPALDVSKLEQRTMEVKRRKTMDDYEMMDREASNDDSSDMLF</sequence>
<dbReference type="GeneID" id="27705179"/>
<dbReference type="AlphaFoldDB" id="A0A0D2H8C8"/>
<proteinExistence type="predicted"/>
<feature type="region of interest" description="Disordered" evidence="1">
    <location>
        <begin position="757"/>
        <end position="823"/>
    </location>
</feature>
<feature type="compositionally biased region" description="Polar residues" evidence="1">
    <location>
        <begin position="384"/>
        <end position="399"/>
    </location>
</feature>
<dbReference type="RefSeq" id="XP_016613809.1">
    <property type="nucleotide sequence ID" value="XM_016769957.1"/>
</dbReference>
<feature type="region of interest" description="Disordered" evidence="1">
    <location>
        <begin position="384"/>
        <end position="407"/>
    </location>
</feature>
<gene>
    <name evidence="2" type="ORF">Z519_12251</name>
</gene>
<keyword evidence="3" id="KW-1185">Reference proteome</keyword>
<feature type="compositionally biased region" description="Basic and acidic residues" evidence="1">
    <location>
        <begin position="778"/>
        <end position="791"/>
    </location>
</feature>
<accession>A0A0D2H8C8</accession>
<reference evidence="2" key="1">
    <citation type="submission" date="2015-01" db="EMBL/GenBank/DDBJ databases">
        <title>The Genome Sequence of Cladophialophora bantiana CBS 173.52.</title>
        <authorList>
            <consortium name="The Broad Institute Genomics Platform"/>
            <person name="Cuomo C."/>
            <person name="de Hoog S."/>
            <person name="Gorbushina A."/>
            <person name="Stielow B."/>
            <person name="Teixiera M."/>
            <person name="Abouelleil A."/>
            <person name="Chapman S.B."/>
            <person name="Priest M."/>
            <person name="Young S.K."/>
            <person name="Wortman J."/>
            <person name="Nusbaum C."/>
            <person name="Birren B."/>
        </authorList>
    </citation>
    <scope>NUCLEOTIDE SEQUENCE [LARGE SCALE GENOMIC DNA]</scope>
    <source>
        <strain evidence="2">CBS 173.52</strain>
    </source>
</reference>
<name>A0A0D2H8C8_CLAB1</name>
<dbReference type="EMBL" id="KN847006">
    <property type="protein sequence ID" value="KIW87140.1"/>
    <property type="molecule type" value="Genomic_DNA"/>
</dbReference>
<feature type="region of interest" description="Disordered" evidence="1">
    <location>
        <begin position="686"/>
        <end position="711"/>
    </location>
</feature>
<feature type="compositionally biased region" description="Polar residues" evidence="1">
    <location>
        <begin position="696"/>
        <end position="711"/>
    </location>
</feature>
<evidence type="ECO:0000313" key="2">
    <source>
        <dbReference type="EMBL" id="KIW87140.1"/>
    </source>
</evidence>